<dbReference type="GO" id="GO:0004497">
    <property type="term" value="F:monooxygenase activity"/>
    <property type="evidence" value="ECO:0007669"/>
    <property type="project" value="InterPro"/>
</dbReference>
<feature type="non-terminal residue" evidence="2">
    <location>
        <position position="1"/>
    </location>
</feature>
<dbReference type="EMBL" id="RWGY01000026">
    <property type="protein sequence ID" value="TVU20716.1"/>
    <property type="molecule type" value="Genomic_DNA"/>
</dbReference>
<dbReference type="InterPro" id="IPR036396">
    <property type="entry name" value="Cyt_P450_sf"/>
</dbReference>
<comment type="caution">
    <text evidence="2">The sequence shown here is derived from an EMBL/GenBank/DDBJ whole genome shotgun (WGS) entry which is preliminary data.</text>
</comment>
<feature type="compositionally biased region" description="Polar residues" evidence="1">
    <location>
        <begin position="260"/>
        <end position="272"/>
    </location>
</feature>
<evidence type="ECO:0000256" key="1">
    <source>
        <dbReference type="SAM" id="MobiDB-lite"/>
    </source>
</evidence>
<feature type="compositionally biased region" description="Basic and acidic residues" evidence="1">
    <location>
        <begin position="1"/>
        <end position="11"/>
    </location>
</feature>
<organism evidence="2 3">
    <name type="scientific">Eragrostis curvula</name>
    <name type="common">weeping love grass</name>
    <dbReference type="NCBI Taxonomy" id="38414"/>
    <lineage>
        <taxon>Eukaryota</taxon>
        <taxon>Viridiplantae</taxon>
        <taxon>Streptophyta</taxon>
        <taxon>Embryophyta</taxon>
        <taxon>Tracheophyta</taxon>
        <taxon>Spermatophyta</taxon>
        <taxon>Magnoliopsida</taxon>
        <taxon>Liliopsida</taxon>
        <taxon>Poales</taxon>
        <taxon>Poaceae</taxon>
        <taxon>PACMAD clade</taxon>
        <taxon>Chloridoideae</taxon>
        <taxon>Eragrostideae</taxon>
        <taxon>Eragrostidinae</taxon>
        <taxon>Eragrostis</taxon>
    </lineage>
</organism>
<evidence type="ECO:0000313" key="3">
    <source>
        <dbReference type="Proteomes" id="UP000324897"/>
    </source>
</evidence>
<dbReference type="GO" id="GO:0005506">
    <property type="term" value="F:iron ion binding"/>
    <property type="evidence" value="ECO:0007669"/>
    <property type="project" value="InterPro"/>
</dbReference>
<name>A0A5J9UB02_9POAL</name>
<dbReference type="AlphaFoldDB" id="A0A5J9UB02"/>
<dbReference type="Gramene" id="TVU20716">
    <property type="protein sequence ID" value="TVU20716"/>
    <property type="gene ID" value="EJB05_30310"/>
</dbReference>
<dbReference type="GO" id="GO:0016705">
    <property type="term" value="F:oxidoreductase activity, acting on paired donors, with incorporation or reduction of molecular oxygen"/>
    <property type="evidence" value="ECO:0007669"/>
    <property type="project" value="InterPro"/>
</dbReference>
<gene>
    <name evidence="2" type="ORF">EJB05_30310</name>
</gene>
<dbReference type="SUPFAM" id="SSF48264">
    <property type="entry name" value="Cytochrome P450"/>
    <property type="match status" value="1"/>
</dbReference>
<keyword evidence="3" id="KW-1185">Reference proteome</keyword>
<dbReference type="PANTHER" id="PTHR24299">
    <property type="entry name" value="CYTOCHROME P450 FAMILY 1"/>
    <property type="match status" value="1"/>
</dbReference>
<protein>
    <submittedName>
        <fullName evidence="2">Uncharacterized protein</fullName>
    </submittedName>
</protein>
<accession>A0A5J9UB02</accession>
<reference evidence="2 3" key="1">
    <citation type="journal article" date="2019" name="Sci. Rep.">
        <title>A high-quality genome of Eragrostis curvula grass provides insights into Poaceae evolution and supports new strategies to enhance forage quality.</title>
        <authorList>
            <person name="Carballo J."/>
            <person name="Santos B.A.C.M."/>
            <person name="Zappacosta D."/>
            <person name="Garbus I."/>
            <person name="Selva J.P."/>
            <person name="Gallo C.A."/>
            <person name="Diaz A."/>
            <person name="Albertini E."/>
            <person name="Caccamo M."/>
            <person name="Echenique V."/>
        </authorList>
    </citation>
    <scope>NUCLEOTIDE SEQUENCE [LARGE SCALE GENOMIC DNA]</scope>
    <source>
        <strain evidence="3">cv. Victoria</strain>
        <tissue evidence="2">Leaf</tissue>
    </source>
</reference>
<evidence type="ECO:0000313" key="2">
    <source>
        <dbReference type="EMBL" id="TVU20716.1"/>
    </source>
</evidence>
<sequence length="322" mass="34595">MRRRGGHEAAGRRRPRRGRPLAAASLRAPCRCSSSATSWLDIGRGSPNRSLARLAQQHGPLMSVRLGVVRAVVVSSSDAAHEIDQKRNVAPPWRGGNGHLANSIIAGPPHVREEKAAELVRHVAAKAAAGEPVTVQDPVFTAAMNMLSGALFSVDLDSGPEYLQGLRRRMAPLIANARRILDELSARSRRPAAAVLSSGKAWMLVRFSAAPRHGQLDGGRAPWSRLSSAIRGSGRLVRRDSGERTVWSGHLAFKPCNFADSESQNQTGQPPGNMSDAVRRETSAGHASVWHGERREPQCEALPNLPTSRATTRGGAWSSARA</sequence>
<dbReference type="Gene3D" id="1.10.630.10">
    <property type="entry name" value="Cytochrome P450"/>
    <property type="match status" value="1"/>
</dbReference>
<dbReference type="PANTHER" id="PTHR24299:SF59">
    <property type="entry name" value="CYTOCHROME P450 SUPERFAMILY PROTEIN"/>
    <property type="match status" value="1"/>
</dbReference>
<proteinExistence type="predicted"/>
<dbReference type="Proteomes" id="UP000324897">
    <property type="component" value="Unassembled WGS sequence"/>
</dbReference>
<feature type="region of interest" description="Disordered" evidence="1">
    <location>
        <begin position="258"/>
        <end position="322"/>
    </location>
</feature>
<dbReference type="GO" id="GO:0020037">
    <property type="term" value="F:heme binding"/>
    <property type="evidence" value="ECO:0007669"/>
    <property type="project" value="InterPro"/>
</dbReference>
<feature type="region of interest" description="Disordered" evidence="1">
    <location>
        <begin position="1"/>
        <end position="23"/>
    </location>
</feature>